<evidence type="ECO:0000313" key="2">
    <source>
        <dbReference type="EMBL" id="AGB48935.1"/>
    </source>
</evidence>
<keyword evidence="1" id="KW-1133">Transmembrane helix</keyword>
<name>L0KW68_METHD</name>
<protein>
    <submittedName>
        <fullName evidence="2">Uncharacterized protein</fullName>
    </submittedName>
</protein>
<keyword evidence="1" id="KW-0472">Membrane</keyword>
<keyword evidence="1" id="KW-0812">Transmembrane</keyword>
<dbReference type="EMBL" id="CP003362">
    <property type="protein sequence ID" value="AGB48935.1"/>
    <property type="molecule type" value="Genomic_DNA"/>
</dbReference>
<gene>
    <name evidence="2" type="ordered locus">Metho_0679</name>
</gene>
<reference evidence="3" key="1">
    <citation type="submission" date="2012-02" db="EMBL/GenBank/DDBJ databases">
        <title>Complete sequence of chromosome of Methanomethylovorans hollandica DSM 15978.</title>
        <authorList>
            <person name="Lucas S."/>
            <person name="Copeland A."/>
            <person name="Lapidus A."/>
            <person name="Glavina del Rio T."/>
            <person name="Dalin E."/>
            <person name="Tice H."/>
            <person name="Bruce D."/>
            <person name="Goodwin L."/>
            <person name="Pitluck S."/>
            <person name="Peters L."/>
            <person name="Mikhailova N."/>
            <person name="Held B."/>
            <person name="Kyrpides N."/>
            <person name="Mavromatis K."/>
            <person name="Ivanova N."/>
            <person name="Brettin T."/>
            <person name="Detter J.C."/>
            <person name="Han C."/>
            <person name="Larimer F."/>
            <person name="Land M."/>
            <person name="Hauser L."/>
            <person name="Markowitz V."/>
            <person name="Cheng J.-F."/>
            <person name="Hugenholtz P."/>
            <person name="Woyke T."/>
            <person name="Wu D."/>
            <person name="Spring S."/>
            <person name="Schroeder M."/>
            <person name="Brambilla E."/>
            <person name="Klenk H.-P."/>
            <person name="Eisen J.A."/>
        </authorList>
    </citation>
    <scope>NUCLEOTIDE SEQUENCE [LARGE SCALE GENOMIC DNA]</scope>
    <source>
        <strain evidence="3">DSM 15978 / NBRC 107637 / DMS1</strain>
    </source>
</reference>
<feature type="transmembrane region" description="Helical" evidence="1">
    <location>
        <begin position="15"/>
        <end position="36"/>
    </location>
</feature>
<dbReference type="KEGG" id="mhz:Metho_0679"/>
<evidence type="ECO:0000313" key="3">
    <source>
        <dbReference type="Proteomes" id="UP000010866"/>
    </source>
</evidence>
<sequence>MPIAVSNLAGNGDSVIDMLVIAVLIIAFLYFLFLFCGF</sequence>
<dbReference type="AlphaFoldDB" id="L0KW68"/>
<evidence type="ECO:0000256" key="1">
    <source>
        <dbReference type="SAM" id="Phobius"/>
    </source>
</evidence>
<proteinExistence type="predicted"/>
<dbReference type="STRING" id="867904.Metho_0679"/>
<accession>L0KW68</accession>
<dbReference type="Proteomes" id="UP000010866">
    <property type="component" value="Chromosome"/>
</dbReference>
<keyword evidence="3" id="KW-1185">Reference proteome</keyword>
<dbReference type="HOGENOM" id="CLU_3322943_0_0_2"/>
<organism evidence="2 3">
    <name type="scientific">Methanomethylovorans hollandica (strain DSM 15978 / NBRC 107637 / DMS1)</name>
    <dbReference type="NCBI Taxonomy" id="867904"/>
    <lineage>
        <taxon>Archaea</taxon>
        <taxon>Methanobacteriati</taxon>
        <taxon>Methanobacteriota</taxon>
        <taxon>Stenosarchaea group</taxon>
        <taxon>Methanomicrobia</taxon>
        <taxon>Methanosarcinales</taxon>
        <taxon>Methanosarcinaceae</taxon>
        <taxon>Methanomethylovorans</taxon>
    </lineage>
</organism>